<evidence type="ECO:0000313" key="4">
    <source>
        <dbReference type="Proteomes" id="UP000246806"/>
    </source>
</evidence>
<dbReference type="Pfam" id="PF20881">
    <property type="entry name" value="G1_gp67_C"/>
    <property type="match status" value="1"/>
</dbReference>
<dbReference type="EMBL" id="KX987999">
    <property type="protein sequence ID" value="AQN32557.1"/>
    <property type="molecule type" value="Genomic_DNA"/>
</dbReference>
<evidence type="ECO:0000313" key="3">
    <source>
        <dbReference type="EMBL" id="AQN32557.1"/>
    </source>
</evidence>
<dbReference type="Pfam" id="PF20880">
    <property type="entry name" value="G1_gp67_N"/>
    <property type="match status" value="1"/>
</dbReference>
<dbReference type="InterPro" id="IPR049102">
    <property type="entry name" value="Gp67_N"/>
</dbReference>
<proteinExistence type="predicted"/>
<sequence>MPMVSQHYRKERTHMRLVSVLDHGIKLQLSTTDQETVTILIPKKNIHFWYPFNLGFYYKYSAAKEYMYLVQDKHYDRGNVYGTDILKRTKELPITEDDVPYNEPVFKRNVQIIMKARFMGIPTITDNYDLNQVNEGFEIVSDHMQYIKEKIEKRYMEKYITKVENYQPVQQTEEWDKQIYRCARASELGELELLGEIYNMLVLMKKLLTKGE</sequence>
<reference evidence="3 4" key="1">
    <citation type="submission" date="2016-10" db="EMBL/GenBank/DDBJ databases">
        <title>Complete Genome Sequence of Bacillus Phage BCP12.</title>
        <authorList>
            <person name="Ghosh K."/>
            <person name="Kim K.-P."/>
        </authorList>
    </citation>
    <scope>NUCLEOTIDE SEQUENCE [LARGE SCALE GENOMIC DNA]</scope>
</reference>
<dbReference type="Proteomes" id="UP000246806">
    <property type="component" value="Genome"/>
</dbReference>
<evidence type="ECO:0000259" key="1">
    <source>
        <dbReference type="Pfam" id="PF20880"/>
    </source>
</evidence>
<feature type="domain" description="Gp67 N-terminal" evidence="1">
    <location>
        <begin position="25"/>
        <end position="98"/>
    </location>
</feature>
<dbReference type="InterPro" id="IPR049103">
    <property type="entry name" value="Gp67_C"/>
</dbReference>
<accession>A0A2S0CSR3</accession>
<name>A0A2S0CSR3_9CAUD</name>
<evidence type="ECO:0000259" key="2">
    <source>
        <dbReference type="Pfam" id="PF20881"/>
    </source>
</evidence>
<organism evidence="3 4">
    <name type="scientific">Bacillus phage BCP12</name>
    <dbReference type="NCBI Taxonomy" id="1913122"/>
    <lineage>
        <taxon>Viruses</taxon>
        <taxon>Duplodnaviria</taxon>
        <taxon>Heunggongvirae</taxon>
        <taxon>Uroviricota</taxon>
        <taxon>Caudoviricetes</taxon>
        <taxon>Herelleviridae</taxon>
        <taxon>Bastillevirinae</taxon>
        <taxon>Tsarbombavirus</taxon>
        <taxon>Tsarbombavirus BCP78</taxon>
    </lineage>
</organism>
<gene>
    <name evidence="3" type="ORF">BCP12_145</name>
</gene>
<feature type="domain" description="Gp67 C-terminal" evidence="2">
    <location>
        <begin position="109"/>
        <end position="208"/>
    </location>
</feature>
<protein>
    <submittedName>
        <fullName evidence="3">Uncharacterized protein</fullName>
    </submittedName>
</protein>